<gene>
    <name evidence="3" type="ORF">KDA82_18700</name>
</gene>
<reference evidence="3" key="1">
    <citation type="submission" date="2021-04" db="EMBL/GenBank/DDBJ databases">
        <title>Sequencing of actinobacteria type strains.</title>
        <authorList>
            <person name="Nguyen G.-S."/>
            <person name="Wentzel A."/>
        </authorList>
    </citation>
    <scope>NUCLEOTIDE SEQUENCE</scope>
    <source>
        <strain evidence="3">DSM 42095</strain>
    </source>
</reference>
<accession>A0A8T4IWQ5</accession>
<evidence type="ECO:0000256" key="1">
    <source>
        <dbReference type="SAM" id="MobiDB-lite"/>
    </source>
</evidence>
<comment type="caution">
    <text evidence="3">The sequence shown here is derived from an EMBL/GenBank/DDBJ whole genome shotgun (WGS) entry which is preliminary data.</text>
</comment>
<feature type="compositionally biased region" description="Low complexity" evidence="1">
    <location>
        <begin position="78"/>
        <end position="89"/>
    </location>
</feature>
<dbReference type="AlphaFoldDB" id="A0A8T4IWQ5"/>
<dbReference type="Proteomes" id="UP000675554">
    <property type="component" value="Unassembled WGS sequence"/>
</dbReference>
<name>A0A8T4IWQ5_9ACTN</name>
<evidence type="ECO:0000313" key="4">
    <source>
        <dbReference type="Proteomes" id="UP000675554"/>
    </source>
</evidence>
<dbReference type="InterPro" id="IPR058442">
    <property type="entry name" value="DUF8129"/>
</dbReference>
<evidence type="ECO:0000313" key="3">
    <source>
        <dbReference type="EMBL" id="MBR7675013.1"/>
    </source>
</evidence>
<organism evidence="3 4">
    <name type="scientific">Streptomyces daliensis</name>
    <dbReference type="NCBI Taxonomy" id="299421"/>
    <lineage>
        <taxon>Bacteria</taxon>
        <taxon>Bacillati</taxon>
        <taxon>Actinomycetota</taxon>
        <taxon>Actinomycetes</taxon>
        <taxon>Kitasatosporales</taxon>
        <taxon>Streptomycetaceae</taxon>
        <taxon>Streptomyces</taxon>
    </lineage>
</organism>
<feature type="region of interest" description="Disordered" evidence="1">
    <location>
        <begin position="55"/>
        <end position="105"/>
    </location>
</feature>
<dbReference type="EMBL" id="JAGSMN010000420">
    <property type="protein sequence ID" value="MBR7675013.1"/>
    <property type="molecule type" value="Genomic_DNA"/>
</dbReference>
<sequence>MTGQDLPLPDYDELPAASIEHRVRPLSREDVNRLLEHERGHAGRPQVTEVLAARLRELDRGAEPTPGDAEGARPDRPGPASGGSPVSPDSAREPSKPFRHGEREM</sequence>
<dbReference type="Pfam" id="PF26450">
    <property type="entry name" value="DUF8129"/>
    <property type="match status" value="1"/>
</dbReference>
<proteinExistence type="predicted"/>
<evidence type="ECO:0000259" key="2">
    <source>
        <dbReference type="Pfam" id="PF26450"/>
    </source>
</evidence>
<keyword evidence="4" id="KW-1185">Reference proteome</keyword>
<feature type="compositionally biased region" description="Basic and acidic residues" evidence="1">
    <location>
        <begin position="90"/>
        <end position="105"/>
    </location>
</feature>
<protein>
    <recommendedName>
        <fullName evidence="2">DUF8129 domain-containing protein</fullName>
    </recommendedName>
</protein>
<feature type="domain" description="DUF8129" evidence="2">
    <location>
        <begin position="4"/>
        <end position="58"/>
    </location>
</feature>